<proteinExistence type="predicted"/>
<evidence type="ECO:0000259" key="1">
    <source>
        <dbReference type="SMART" id="SM01320"/>
    </source>
</evidence>
<dbReference type="InterPro" id="IPR032800">
    <property type="entry name" value="TRP_N"/>
</dbReference>
<comment type="caution">
    <text evidence="2">The sequence shown here is derived from an EMBL/GenBank/DDBJ whole genome shotgun (WGS) entry which is preliminary data.</text>
</comment>
<dbReference type="PANTHER" id="PTHR31145:SF6">
    <property type="entry name" value="INTEGRAL MEMBRANE PROTEIN (AFU_ORTHOLOGUE AFUA_7G01610)"/>
    <property type="match status" value="1"/>
</dbReference>
<dbReference type="AlphaFoldDB" id="A0A8S8ZR37"/>
<dbReference type="Proteomes" id="UP000433876">
    <property type="component" value="Unassembled WGS sequence"/>
</dbReference>
<name>A0A8S8ZR37_SORMA</name>
<evidence type="ECO:0000313" key="3">
    <source>
        <dbReference type="Proteomes" id="UP000433876"/>
    </source>
</evidence>
<dbReference type="SMART" id="SM01320">
    <property type="entry name" value="TRP_N"/>
    <property type="match status" value="1"/>
</dbReference>
<dbReference type="VEuPathDB" id="FungiDB:SMAC_04239"/>
<accession>A0A8S8ZR37</accession>
<dbReference type="Pfam" id="PF14558">
    <property type="entry name" value="TRP_N"/>
    <property type="match status" value="1"/>
</dbReference>
<dbReference type="EMBL" id="NMPR01000067">
    <property type="protein sequence ID" value="KAA8631869.1"/>
    <property type="molecule type" value="Genomic_DNA"/>
</dbReference>
<dbReference type="PANTHER" id="PTHR31145">
    <property type="entry name" value="INTEGRAL MEMBRANE PROTEIN (AFU_ORTHOLOGUE AFUA_7G01610)"/>
    <property type="match status" value="1"/>
</dbReference>
<dbReference type="GO" id="GO:0055085">
    <property type="term" value="P:transmembrane transport"/>
    <property type="evidence" value="ECO:0007669"/>
    <property type="project" value="TreeGrafter"/>
</dbReference>
<feature type="domain" description="ML-like" evidence="1">
    <location>
        <begin position="97"/>
        <end position="231"/>
    </location>
</feature>
<reference evidence="2 3" key="1">
    <citation type="submission" date="2017-07" db="EMBL/GenBank/DDBJ databases">
        <title>Genome sequence of the Sordaria macrospora wild type strain R19027.</title>
        <authorList>
            <person name="Nowrousian M."/>
            <person name="Teichert I."/>
            <person name="Kueck U."/>
        </authorList>
    </citation>
    <scope>NUCLEOTIDE SEQUENCE [LARGE SCALE GENOMIC DNA]</scope>
    <source>
        <strain evidence="2 3">R19027</strain>
        <tissue evidence="2">Mycelium</tissue>
    </source>
</reference>
<gene>
    <name evidence="2" type="ORF">SMACR_04239</name>
</gene>
<dbReference type="GO" id="GO:0016020">
    <property type="term" value="C:membrane"/>
    <property type="evidence" value="ECO:0007669"/>
    <property type="project" value="TreeGrafter"/>
</dbReference>
<protein>
    <recommendedName>
        <fullName evidence="1">ML-like domain-containing protein</fullName>
    </recommendedName>
</protein>
<dbReference type="InterPro" id="IPR040241">
    <property type="entry name" value="TRP_Flc/Pkd2-like"/>
</dbReference>
<sequence>MPVASPFDLWFAPSAALAPNRKLELDDGSVQVLDSLCPGSAVCDAHMPAGCCVVCADMTSQKMTSSGASSNPASSRSDVRCERPSGPLLTLLWVQSATAVLIPFDNCLDKSYQMDKPTRLQWVPLFVDASFDDHDDRHTLKLTMWGNVTGVASSGNIMLPAPGSPDWNDTSKHDGKIVAVPEPESSNPKVTTLFTNINVLTYNEATERTDFCNQSLKHGVCPLGPVWDFNR</sequence>
<organism evidence="2 3">
    <name type="scientific">Sordaria macrospora</name>
    <dbReference type="NCBI Taxonomy" id="5147"/>
    <lineage>
        <taxon>Eukaryota</taxon>
        <taxon>Fungi</taxon>
        <taxon>Dikarya</taxon>
        <taxon>Ascomycota</taxon>
        <taxon>Pezizomycotina</taxon>
        <taxon>Sordariomycetes</taxon>
        <taxon>Sordariomycetidae</taxon>
        <taxon>Sordariales</taxon>
        <taxon>Sordariaceae</taxon>
        <taxon>Sordaria</taxon>
    </lineage>
</organism>
<evidence type="ECO:0000313" key="2">
    <source>
        <dbReference type="EMBL" id="KAA8631869.1"/>
    </source>
</evidence>